<organism evidence="3">
    <name type="scientific">Lygus hesperus</name>
    <name type="common">Western plant bug</name>
    <dbReference type="NCBI Taxonomy" id="30085"/>
    <lineage>
        <taxon>Eukaryota</taxon>
        <taxon>Metazoa</taxon>
        <taxon>Ecdysozoa</taxon>
        <taxon>Arthropoda</taxon>
        <taxon>Hexapoda</taxon>
        <taxon>Insecta</taxon>
        <taxon>Pterygota</taxon>
        <taxon>Neoptera</taxon>
        <taxon>Paraneoptera</taxon>
        <taxon>Hemiptera</taxon>
        <taxon>Heteroptera</taxon>
        <taxon>Panheteroptera</taxon>
        <taxon>Cimicomorpha</taxon>
        <taxon>Miridae</taxon>
        <taxon>Mirini</taxon>
        <taxon>Lygus</taxon>
    </lineage>
</organism>
<proteinExistence type="predicted"/>
<name>A0A0K8S6A4_LYGHE</name>
<sequence>MFEAYEKGKRCKCVNCKAGYYSQELIGKTSISICRSCLEYPTYTSPPPSGTIVKRFVEFTESVHCPDCNGPTSSKELDVNEFHFCDKCNKMLEVPGHASTLIPFKDVCCDPLAPLKLEINECMKICDIYCGLTFLVIETSSNHLILWGSIEQVEYQGFIFNPDNIRFKSVSCGGSHVAVMSTSGELFTCGLGDKGQLGYQWSADMGHMTLRKVPLNGSVEKVCCGCSSTACLMSNGSIMCFGSNMQKLSSRLISLGCSDSDFIEAPANIMESIRFVDISCAPLTNVFCAKTVDSIVVLWGADQGPHHKLLFAASELTCALTDLPFTYKDTSQSMIQKQQLLLHSNFQDYGTLYGNKLYSDLTLTLADGNFPVHCVVLLMNSNYFKEIFSDRKFAAEVLDLSVYNPKSYKSLLKYFYQLPLEDLNCEDLFDLYSIAMSYKEKNLVDATFNKLKAMINEDTVLELVTKAKSTKAEEVLKECELFLSSPQLKNELMSFVSEDIEKTMALLRIKKGD</sequence>
<evidence type="ECO:0000256" key="1">
    <source>
        <dbReference type="PROSITE-ProRule" id="PRU00235"/>
    </source>
</evidence>
<protein>
    <recommendedName>
        <fullName evidence="2">BTB domain-containing protein</fullName>
    </recommendedName>
</protein>
<dbReference type="SUPFAM" id="SSF54695">
    <property type="entry name" value="POZ domain"/>
    <property type="match status" value="1"/>
</dbReference>
<dbReference type="EMBL" id="GBRD01017572">
    <property type="protein sequence ID" value="JAG48255.1"/>
    <property type="molecule type" value="Transcribed_RNA"/>
</dbReference>
<dbReference type="GO" id="GO:0005737">
    <property type="term" value="C:cytoplasm"/>
    <property type="evidence" value="ECO:0007669"/>
    <property type="project" value="TreeGrafter"/>
</dbReference>
<dbReference type="InterPro" id="IPR000408">
    <property type="entry name" value="Reg_chr_condens"/>
</dbReference>
<dbReference type="PROSITE" id="PS50012">
    <property type="entry name" value="RCC1_3"/>
    <property type="match status" value="1"/>
</dbReference>
<dbReference type="PANTHER" id="PTHR45982">
    <property type="entry name" value="REGULATOR OF CHROMOSOME CONDENSATION"/>
    <property type="match status" value="1"/>
</dbReference>
<feature type="domain" description="BTB" evidence="2">
    <location>
        <begin position="359"/>
        <end position="416"/>
    </location>
</feature>
<dbReference type="Gene3D" id="3.30.710.10">
    <property type="entry name" value="Potassium Channel Kv1.1, Chain A"/>
    <property type="match status" value="1"/>
</dbReference>
<dbReference type="Gene3D" id="2.130.10.30">
    <property type="entry name" value="Regulator of chromosome condensation 1/beta-lactamase-inhibitor protein II"/>
    <property type="match status" value="1"/>
</dbReference>
<dbReference type="PANTHER" id="PTHR45982:SF8">
    <property type="entry name" value="E3 UBIQUITIN-PROTEIN LIGASE HERC2-LIKE PROTEIN-RELATED"/>
    <property type="match status" value="1"/>
</dbReference>
<evidence type="ECO:0000259" key="2">
    <source>
        <dbReference type="PROSITE" id="PS50097"/>
    </source>
</evidence>
<accession>A0A0K8S6A4</accession>
<dbReference type="PROSITE" id="PS50097">
    <property type="entry name" value="BTB"/>
    <property type="match status" value="1"/>
</dbReference>
<dbReference type="InterPro" id="IPR051553">
    <property type="entry name" value="Ran_GTPase-activating"/>
</dbReference>
<dbReference type="EMBL" id="GBRD01017567">
    <property type="protein sequence ID" value="JAG48260.1"/>
    <property type="molecule type" value="Transcribed_RNA"/>
</dbReference>
<dbReference type="AlphaFoldDB" id="A0A0K8S6A4"/>
<dbReference type="Pfam" id="PF00651">
    <property type="entry name" value="BTB"/>
    <property type="match status" value="1"/>
</dbReference>
<dbReference type="Pfam" id="PF13540">
    <property type="entry name" value="RCC1_2"/>
    <property type="match status" value="1"/>
</dbReference>
<dbReference type="SUPFAM" id="SSF50985">
    <property type="entry name" value="RCC1/BLIP-II"/>
    <property type="match status" value="1"/>
</dbReference>
<dbReference type="SMART" id="SM00225">
    <property type="entry name" value="BTB"/>
    <property type="match status" value="1"/>
</dbReference>
<feature type="repeat" description="RCC1" evidence="1">
    <location>
        <begin position="184"/>
        <end position="235"/>
    </location>
</feature>
<dbReference type="GO" id="GO:0005085">
    <property type="term" value="F:guanyl-nucleotide exchange factor activity"/>
    <property type="evidence" value="ECO:0007669"/>
    <property type="project" value="TreeGrafter"/>
</dbReference>
<dbReference type="InterPro" id="IPR000210">
    <property type="entry name" value="BTB/POZ_dom"/>
</dbReference>
<evidence type="ECO:0000313" key="3">
    <source>
        <dbReference type="EMBL" id="JAG48260.1"/>
    </source>
</evidence>
<dbReference type="InterPro" id="IPR009091">
    <property type="entry name" value="RCC1/BLIP-II"/>
</dbReference>
<reference evidence="3" key="1">
    <citation type="submission" date="2014-09" db="EMBL/GenBank/DDBJ databases">
        <authorList>
            <person name="Magalhaes I.L.F."/>
            <person name="Oliveira U."/>
            <person name="Santos F.R."/>
            <person name="Vidigal T.H.D.A."/>
            <person name="Brescovit A.D."/>
            <person name="Santos A.J."/>
        </authorList>
    </citation>
    <scope>NUCLEOTIDE SEQUENCE</scope>
</reference>
<dbReference type="InterPro" id="IPR011333">
    <property type="entry name" value="SKP1/BTB/POZ_sf"/>
</dbReference>